<evidence type="ECO:0000256" key="1">
    <source>
        <dbReference type="ARBA" id="ARBA00022473"/>
    </source>
</evidence>
<evidence type="ECO:0000256" key="2">
    <source>
        <dbReference type="ARBA" id="ARBA00022737"/>
    </source>
</evidence>
<dbReference type="Proteomes" id="UP000036681">
    <property type="component" value="Unplaced"/>
</dbReference>
<accession>A0A0M3HWF8</accession>
<feature type="repeat" description="Pumilio" evidence="4">
    <location>
        <begin position="145"/>
        <end position="180"/>
    </location>
</feature>
<evidence type="ECO:0000313" key="6">
    <source>
        <dbReference type="Proteomes" id="UP000036681"/>
    </source>
</evidence>
<sequence length="482" mass="53762">MRGNGNGSSVIDLGVQLGYITEGLLILIRKLFPGVGNTGANHAVGSALVSPPNCIAQGMPCFSVPPPSLFACSPKMGQSLRHFGNTINRTPLALNNDNQLFSLGSLIDSGEIVDLAKSKRGYAIVENNFPGHGDPSRTKLYDTFLLQDVFYSVCADPVGNFFMQMLVEQSSRAERARIISLVQGYLTVLSCNRYSTRVVQKLWRMLDENMRILFLGELDGHEIDTAIDENGTHFIQTIISSSPISTLTSIVQAFISTNVRVVTLAEDRNGCRVLQIVIEKFEKEMASTSSQEIKVFAEKLLMAVIGNLERFVNHQFANYVIQCIFSLSVLSRYANMAICKLFGKLLVLSQEKYASHVVEKALECGSTAALCSIMDEIFDGYQCDRRASVLWAEGWKQGYEYENCSDGADALEILMFDEFGNYVVQKMFEVAIDVRNGKRNGKLEWFDRLAQRIGERHDQLCRYSSGKKLIERLSKVSVCFNF</sequence>
<keyword evidence="2" id="KW-0677">Repeat</keyword>
<keyword evidence="3" id="KW-0221">Differentiation</keyword>
<dbReference type="SMART" id="SM00025">
    <property type="entry name" value="Pumilio"/>
    <property type="match status" value="7"/>
</dbReference>
<dbReference type="Pfam" id="PF00806">
    <property type="entry name" value="PUF"/>
    <property type="match status" value="6"/>
</dbReference>
<organism evidence="6 7">
    <name type="scientific">Ascaris lumbricoides</name>
    <name type="common">Giant roundworm</name>
    <dbReference type="NCBI Taxonomy" id="6252"/>
    <lineage>
        <taxon>Eukaryota</taxon>
        <taxon>Metazoa</taxon>
        <taxon>Ecdysozoa</taxon>
        <taxon>Nematoda</taxon>
        <taxon>Chromadorea</taxon>
        <taxon>Rhabditida</taxon>
        <taxon>Spirurina</taxon>
        <taxon>Ascaridomorpha</taxon>
        <taxon>Ascaridoidea</taxon>
        <taxon>Ascarididae</taxon>
        <taxon>Ascaris</taxon>
    </lineage>
</organism>
<keyword evidence="6" id="KW-1185">Reference proteome</keyword>
<dbReference type="GO" id="GO:0005737">
    <property type="term" value="C:cytoplasm"/>
    <property type="evidence" value="ECO:0007669"/>
    <property type="project" value="TreeGrafter"/>
</dbReference>
<dbReference type="PANTHER" id="PTHR12537">
    <property type="entry name" value="RNA BINDING PROTEIN PUMILIO-RELATED"/>
    <property type="match status" value="1"/>
</dbReference>
<dbReference type="PROSITE" id="PS50302">
    <property type="entry name" value="PUM"/>
    <property type="match status" value="2"/>
</dbReference>
<feature type="domain" description="PUM-HD" evidence="5">
    <location>
        <begin position="83"/>
        <end position="477"/>
    </location>
</feature>
<dbReference type="GO" id="GO:0005634">
    <property type="term" value="C:nucleus"/>
    <property type="evidence" value="ECO:0007669"/>
    <property type="project" value="TreeGrafter"/>
</dbReference>
<dbReference type="AlphaFoldDB" id="A0A0M3HWF8"/>
<dbReference type="InterPro" id="IPR033133">
    <property type="entry name" value="PUM-HD"/>
</dbReference>
<proteinExistence type="predicted"/>
<dbReference type="SUPFAM" id="SSF48371">
    <property type="entry name" value="ARM repeat"/>
    <property type="match status" value="1"/>
</dbReference>
<name>A0A0M3HWF8_ASCLU</name>
<dbReference type="GO" id="GO:0030154">
    <property type="term" value="P:cell differentiation"/>
    <property type="evidence" value="ECO:0007669"/>
    <property type="project" value="UniProtKB-KW"/>
</dbReference>
<feature type="repeat" description="Pumilio" evidence="4">
    <location>
        <begin position="340"/>
        <end position="375"/>
    </location>
</feature>
<dbReference type="InterPro" id="IPR001313">
    <property type="entry name" value="Pumilio_RNA-bd_rpt"/>
</dbReference>
<keyword evidence="1" id="KW-0217">Developmental protein</keyword>
<dbReference type="PANTHER" id="PTHR12537:SF112">
    <property type="entry name" value="FEM-3 MRNA-BINDING FACTOR 1-RELATED"/>
    <property type="match status" value="1"/>
</dbReference>
<dbReference type="PROSITE" id="PS50303">
    <property type="entry name" value="PUM_HD"/>
    <property type="match status" value="1"/>
</dbReference>
<evidence type="ECO:0000256" key="3">
    <source>
        <dbReference type="ARBA" id="ARBA00022782"/>
    </source>
</evidence>
<dbReference type="GO" id="GO:0010608">
    <property type="term" value="P:post-transcriptional regulation of gene expression"/>
    <property type="evidence" value="ECO:0007669"/>
    <property type="project" value="TreeGrafter"/>
</dbReference>
<evidence type="ECO:0000259" key="5">
    <source>
        <dbReference type="PROSITE" id="PS50303"/>
    </source>
</evidence>
<dbReference type="GO" id="GO:0003730">
    <property type="term" value="F:mRNA 3'-UTR binding"/>
    <property type="evidence" value="ECO:0007669"/>
    <property type="project" value="TreeGrafter"/>
</dbReference>
<evidence type="ECO:0000313" key="7">
    <source>
        <dbReference type="WBParaSite" id="ALUE_0000747201-mRNA-1"/>
    </source>
</evidence>
<dbReference type="Gene3D" id="1.25.10.10">
    <property type="entry name" value="Leucine-rich Repeat Variant"/>
    <property type="match status" value="1"/>
</dbReference>
<protein>
    <submittedName>
        <fullName evidence="7">PUM-HD domain-containing protein</fullName>
    </submittedName>
</protein>
<dbReference type="WBParaSite" id="ALUE_0000747201-mRNA-1">
    <property type="protein sequence ID" value="ALUE_0000747201-mRNA-1"/>
    <property type="gene ID" value="ALUE_0000747201"/>
</dbReference>
<dbReference type="InterPro" id="IPR011989">
    <property type="entry name" value="ARM-like"/>
</dbReference>
<reference evidence="7" key="1">
    <citation type="submission" date="2017-02" db="UniProtKB">
        <authorList>
            <consortium name="WormBaseParasite"/>
        </authorList>
    </citation>
    <scope>IDENTIFICATION</scope>
</reference>
<dbReference type="InterPro" id="IPR016024">
    <property type="entry name" value="ARM-type_fold"/>
</dbReference>
<evidence type="ECO:0000256" key="4">
    <source>
        <dbReference type="PROSITE-ProRule" id="PRU00317"/>
    </source>
</evidence>